<dbReference type="Proteomes" id="UP000288805">
    <property type="component" value="Unassembled WGS sequence"/>
</dbReference>
<name>A0A438F7N7_VITVI</name>
<evidence type="ECO:0000313" key="1">
    <source>
        <dbReference type="EMBL" id="RVW55951.1"/>
    </source>
</evidence>
<dbReference type="PANTHER" id="PTHR33710:SF71">
    <property type="entry name" value="ENDONUCLEASE_EXONUCLEASE_PHOSPHATASE DOMAIN-CONTAINING PROTEIN"/>
    <property type="match status" value="1"/>
</dbReference>
<sequence>MRARPSKGGLGFDGPVKASALPVVDFKAKAQDESQIEADGGRRSTSSIFEGDPLLAVAPLSPSKVARAEFINEALMEKASRYDTLSRSRAETPFLSSTPFIFGRALVVRGSFGQGGLVAVEDESSLDPLSIVLADESEWETDSRSRDFGDQWNESSLVKFGNFLGFSLEEFEGEFLTNDSNKMKVIKALIRDQKVDLVCLQETKIQEISIGVVCSLGVGRQTMSRLDRFLVSEDWESRFSGVVQSTLPRPVSDYYPILLDGRGVRRGLVPFCFENMWLKKEGFKDLLKYWWQGLNFRGSSSCILATKLKALKGILKTWNKEVFGKVEVNKRLALQQINFWDTQERSRALSMEEREERKEVKD</sequence>
<gene>
    <name evidence="1" type="ORF">CK203_078804</name>
</gene>
<dbReference type="PANTHER" id="PTHR33710">
    <property type="entry name" value="BNAC02G09200D PROTEIN"/>
    <property type="match status" value="1"/>
</dbReference>
<reference evidence="1 2" key="1">
    <citation type="journal article" date="2018" name="PLoS Genet.">
        <title>Population sequencing reveals clonal diversity and ancestral inbreeding in the grapevine cultivar Chardonnay.</title>
        <authorList>
            <person name="Roach M.J."/>
            <person name="Johnson D.L."/>
            <person name="Bohlmann J."/>
            <person name="van Vuuren H.J."/>
            <person name="Jones S.J."/>
            <person name="Pretorius I.S."/>
            <person name="Schmidt S.A."/>
            <person name="Borneman A.R."/>
        </authorList>
    </citation>
    <scope>NUCLEOTIDE SEQUENCE [LARGE SCALE GENOMIC DNA]</scope>
    <source>
        <strain evidence="2">cv. Chardonnay</strain>
        <tissue evidence="1">Leaf</tissue>
    </source>
</reference>
<dbReference type="AlphaFoldDB" id="A0A438F7N7"/>
<evidence type="ECO:0000313" key="2">
    <source>
        <dbReference type="Proteomes" id="UP000288805"/>
    </source>
</evidence>
<organism evidence="1 2">
    <name type="scientific">Vitis vinifera</name>
    <name type="common">Grape</name>
    <dbReference type="NCBI Taxonomy" id="29760"/>
    <lineage>
        <taxon>Eukaryota</taxon>
        <taxon>Viridiplantae</taxon>
        <taxon>Streptophyta</taxon>
        <taxon>Embryophyta</taxon>
        <taxon>Tracheophyta</taxon>
        <taxon>Spermatophyta</taxon>
        <taxon>Magnoliopsida</taxon>
        <taxon>eudicotyledons</taxon>
        <taxon>Gunneridae</taxon>
        <taxon>Pentapetalae</taxon>
        <taxon>rosids</taxon>
        <taxon>Vitales</taxon>
        <taxon>Vitaceae</taxon>
        <taxon>Viteae</taxon>
        <taxon>Vitis</taxon>
    </lineage>
</organism>
<proteinExistence type="predicted"/>
<dbReference type="EMBL" id="QGNW01001103">
    <property type="protein sequence ID" value="RVW55951.1"/>
    <property type="molecule type" value="Genomic_DNA"/>
</dbReference>
<accession>A0A438F7N7</accession>
<protein>
    <recommendedName>
        <fullName evidence="3">Endonuclease/exonuclease/phosphatase domain-containing protein</fullName>
    </recommendedName>
</protein>
<evidence type="ECO:0008006" key="3">
    <source>
        <dbReference type="Google" id="ProtNLM"/>
    </source>
</evidence>
<comment type="caution">
    <text evidence="1">The sequence shown here is derived from an EMBL/GenBank/DDBJ whole genome shotgun (WGS) entry which is preliminary data.</text>
</comment>